<feature type="transmembrane region" description="Helical" evidence="2">
    <location>
        <begin position="1045"/>
        <end position="1063"/>
    </location>
</feature>
<keyword evidence="2" id="KW-1133">Transmembrane helix</keyword>
<keyword evidence="1" id="KW-0175">Coiled coil</keyword>
<keyword evidence="2" id="KW-0812">Transmembrane</keyword>
<evidence type="ECO:0000313" key="4">
    <source>
        <dbReference type="EMBL" id="PKC48250.1"/>
    </source>
</evidence>
<feature type="transmembrane region" description="Helical" evidence="2">
    <location>
        <begin position="1075"/>
        <end position="1097"/>
    </location>
</feature>
<dbReference type="EMBL" id="QFXU01000022">
    <property type="protein sequence ID" value="KAF4327169.1"/>
    <property type="molecule type" value="Genomic_DNA"/>
</dbReference>
<feature type="transmembrane region" description="Helical" evidence="2">
    <location>
        <begin position="1260"/>
        <end position="1283"/>
    </location>
</feature>
<dbReference type="Proteomes" id="UP000754359">
    <property type="component" value="Unassembled WGS sequence"/>
</dbReference>
<dbReference type="PANTHER" id="PTHR23071:SF1">
    <property type="entry name" value="GPI ETHANOLAMINE PHOSPHATE TRANSFERASE 3"/>
    <property type="match status" value="1"/>
</dbReference>
<dbReference type="EMBL" id="NYMT01000004">
    <property type="protein sequence ID" value="PKC48250.1"/>
    <property type="molecule type" value="Genomic_DNA"/>
</dbReference>
<evidence type="ECO:0000256" key="1">
    <source>
        <dbReference type="SAM" id="Coils"/>
    </source>
</evidence>
<protein>
    <submittedName>
        <fullName evidence="4">GPI ethanolamine phosphate transferase 3</fullName>
    </submittedName>
</protein>
<keyword evidence="4" id="KW-0808">Transferase</keyword>
<feature type="transmembrane region" description="Helical" evidence="2">
    <location>
        <begin position="981"/>
        <end position="1000"/>
    </location>
</feature>
<dbReference type="GO" id="GO:0051377">
    <property type="term" value="F:mannose-ethanolamine phosphotransferase activity"/>
    <property type="evidence" value="ECO:0007669"/>
    <property type="project" value="TreeGrafter"/>
</dbReference>
<feature type="transmembrane region" description="Helical" evidence="2">
    <location>
        <begin position="1219"/>
        <end position="1240"/>
    </location>
</feature>
<evidence type="ECO:0000313" key="6">
    <source>
        <dbReference type="Proteomes" id="UP000754359"/>
    </source>
</evidence>
<dbReference type="PANTHER" id="PTHR23071">
    <property type="entry name" value="PHOSPHATIDYLINOSITOL GLYCAN"/>
    <property type="match status" value="1"/>
</dbReference>
<name>A0A2I0BYJ0_PLAFO</name>
<feature type="transmembrane region" description="Helical" evidence="2">
    <location>
        <begin position="748"/>
        <end position="768"/>
    </location>
</feature>
<feature type="transmembrane region" description="Helical" evidence="2">
    <location>
        <begin position="724"/>
        <end position="742"/>
    </location>
</feature>
<evidence type="ECO:0000256" key="2">
    <source>
        <dbReference type="SAM" id="Phobius"/>
    </source>
</evidence>
<sequence length="1373" mass="164630">MKIKNNIKKKNDNLHHFISNHTLIFSIILLINLLIFFSFINGYFYARQKLEEKSENLELFSRKVFGDEYVESLKKKKNTFSIINAPYDKVVILLIDSLRFDFTLYDTNYEKEFIGKEKNTDIYNNISSEKKNISNDGEKKNSLFFLNNMINVHHILQNEKNNTLLFRFDADAPTITTSRIKSIFMGTIPNYMEVNENFSPTTSVEDNFFEQLHLNNKKVIAIGDNTITHLMKHFSKELVYESFNVFDFYSLDIAAKKHFYEEYESNDWDIMYIHMLGVDHIGHIKTPNSKIMGDALKDFDTFIYDIINKIKLDNLKNISTEEKEKMKIIKKKIYKTYRNGHHIQNENDHIIDNIQNENDHIIDNIQNENDHTIDNIQSENDHTIDNIQNENDHTIEDIQIDNDHTIEDIENQSEQKNDDKKTLFIFFGDHGQLDTGDHGGYSLDETHSALFAYSPLNFISLDNDIIQNNFVLYDKDKLKKNVNTLNEENNNNENIDNYKKYHSYLKDRNKKYSYHYNVKYTKQVNLMSTLSLLIGSTLPYGNIGNIIMDFIPNAYIKNNNKKKNNNNNNNNNNSSLPNEQTNLYYDLLNLHYIAELNYANLWQLNRYLNEYEKKYNIIKNEDYHFIKSSWHIIQKDKKELFFQPNKKFIKNDILLKKEKESYIEFINEMTTLMDITQKYFYYIFNIKEKYFLILSIVLNIFLLLFLKHFYYYSKLNYYHKLIKGSKILLCMSLFLNIIVTFNDFNKNIYLLLCICALLLYFFIFCLSIKEYKDIFRIFSHAKIIFISNNIDMIIPSIKNYHMSAKRNMNITNNDTYHTSHKDRKSFTNKEEKQNNTLMNIFYNIIYFLRIIRKKIVQYIIFIHLTIYNLTIGNIIFILFKLFPKIITNSFQILRSNYFLLFVIIWSCCEMSFNYIDKERYYIHYILIVYVIFGMLKWKYHRVFNILKAFILLVLLIINALYSHTPEYFDHGKEKIYLKESVLKSVFPISSYILSLILINSGINNLLKKRIKIIITQIWTLQYILVFLFLNNIYHRYIQFITPPSIYFLTISTFIFILLSKNILNEKEKLQDSLDKIYEVCITLFLIIITSIPLSFIIYSNTNLGVLFLFYMTFLFFYFILISSNCSENMIQMNDITSTWINENIHNRNDPIITKGNLENKEKCTSCNTSIKEKFYYKLMIEKFKLLNTCSVLNEEEIMGIQIYKLIRDISYFYINETDFYILSCVLLIYSFFITGHKFILNNLPLVSGYVGLYKYVWPISQFYIFNHIFFPFFFSLFFIIYIYNIRRIKIINSFKQFDLYYFYVYPLMNFSFKASFLFCCKFIISVWVSYYLNLHIMLYDYFLPKMFYLFAIHLIFIIFCLLVFLMTKHIFLR</sequence>
<feature type="transmembrane region" description="Helical" evidence="2">
    <location>
        <begin position="1012"/>
        <end position="1033"/>
    </location>
</feature>
<reference evidence="4 5" key="1">
    <citation type="submission" date="2017-11" db="EMBL/GenBank/DDBJ databases">
        <title>Plasmodium falciparum NF54 genome assembly.</title>
        <authorList>
            <person name="Bryant J.M."/>
            <person name="Baumgarten S."/>
            <person name="Scheidig-Benatar C."/>
            <person name="Scherf A."/>
        </authorList>
    </citation>
    <scope>NUCLEOTIDE SEQUENCE [LARGE SCALE GENOMIC DNA]</scope>
    <source>
        <strain evidence="4">NF54</strain>
    </source>
</reference>
<feature type="transmembrane region" description="Helical" evidence="2">
    <location>
        <begin position="858"/>
        <end position="883"/>
    </location>
</feature>
<accession>A0A2I0BYJ0</accession>
<dbReference type="FunFam" id="3.40.720.10:FF:000072">
    <property type="entry name" value="GPI ethanolamine phosphate transferase 3,putative"/>
    <property type="match status" value="1"/>
</dbReference>
<dbReference type="InterPro" id="IPR039524">
    <property type="entry name" value="PIGO/GPI13"/>
</dbReference>
<feature type="transmembrane region" description="Helical" evidence="2">
    <location>
        <begin position="690"/>
        <end position="712"/>
    </location>
</feature>
<dbReference type="SUPFAM" id="SSF53649">
    <property type="entry name" value="Alkaline phosphatase-like"/>
    <property type="match status" value="1"/>
</dbReference>
<evidence type="ECO:0000313" key="3">
    <source>
        <dbReference type="EMBL" id="KAF4327169.1"/>
    </source>
</evidence>
<dbReference type="GO" id="GO:0006506">
    <property type="term" value="P:GPI anchor biosynthetic process"/>
    <property type="evidence" value="ECO:0007669"/>
    <property type="project" value="InterPro"/>
</dbReference>
<feature type="transmembrane region" description="Helical" evidence="2">
    <location>
        <begin position="944"/>
        <end position="961"/>
    </location>
</feature>
<keyword evidence="2" id="KW-0472">Membrane</keyword>
<organism evidence="4 5">
    <name type="scientific">Plasmodium falciparum (isolate NF54)</name>
    <dbReference type="NCBI Taxonomy" id="5843"/>
    <lineage>
        <taxon>Eukaryota</taxon>
        <taxon>Sar</taxon>
        <taxon>Alveolata</taxon>
        <taxon>Apicomplexa</taxon>
        <taxon>Aconoidasida</taxon>
        <taxon>Haemosporida</taxon>
        <taxon>Plasmodiidae</taxon>
        <taxon>Plasmodium</taxon>
        <taxon>Plasmodium (Laverania)</taxon>
    </lineage>
</organism>
<feature type="transmembrane region" description="Helical" evidence="2">
    <location>
        <begin position="1347"/>
        <end position="1367"/>
    </location>
</feature>
<feature type="coiled-coil region" evidence="1">
    <location>
        <begin position="312"/>
        <end position="371"/>
    </location>
</feature>
<feature type="transmembrane region" description="Helical" evidence="2">
    <location>
        <begin position="21"/>
        <end position="46"/>
    </location>
</feature>
<dbReference type="Proteomes" id="UP000232684">
    <property type="component" value="Unassembled WGS sequence"/>
</dbReference>
<proteinExistence type="predicted"/>
<comment type="caution">
    <text evidence="4">The sequence shown here is derived from an EMBL/GenBank/DDBJ whole genome shotgun (WGS) entry which is preliminary data.</text>
</comment>
<dbReference type="GO" id="GO:0005789">
    <property type="term" value="C:endoplasmic reticulum membrane"/>
    <property type="evidence" value="ECO:0007669"/>
    <property type="project" value="TreeGrafter"/>
</dbReference>
<feature type="transmembrane region" description="Helical" evidence="2">
    <location>
        <begin position="921"/>
        <end position="937"/>
    </location>
</feature>
<evidence type="ECO:0000313" key="5">
    <source>
        <dbReference type="Proteomes" id="UP000232684"/>
    </source>
</evidence>
<feature type="transmembrane region" description="Helical" evidence="2">
    <location>
        <begin position="1303"/>
        <end position="1327"/>
    </location>
</feature>
<dbReference type="Gene3D" id="3.40.720.10">
    <property type="entry name" value="Alkaline Phosphatase, subunit A"/>
    <property type="match status" value="2"/>
</dbReference>
<dbReference type="InterPro" id="IPR017850">
    <property type="entry name" value="Alkaline_phosphatase_core_sf"/>
</dbReference>
<feature type="transmembrane region" description="Helical" evidence="2">
    <location>
        <begin position="1103"/>
        <end position="1122"/>
    </location>
</feature>
<reference evidence="3 6" key="2">
    <citation type="submission" date="2018-05" db="EMBL/GenBank/DDBJ databases">
        <title>Genome assembly of Plasmodium falciparum NF54 DiCre.</title>
        <authorList>
            <person name="Baumgarten S."/>
            <person name="Treeck M."/>
            <person name="Scherf A."/>
        </authorList>
    </citation>
    <scope>NUCLEOTIDE SEQUENCE [LARGE SCALE GENOMIC DNA]</scope>
    <source>
        <strain evidence="3">NF54</strain>
    </source>
</reference>
<gene>
    <name evidence="4" type="ORF">CK202_1658</name>
    <name evidence="3" type="ORF">CYL21_4649</name>
</gene>